<evidence type="ECO:0000313" key="2">
    <source>
        <dbReference type="EMBL" id="ATF09820.1"/>
    </source>
</evidence>
<evidence type="ECO:0000313" key="3">
    <source>
        <dbReference type="Proteomes" id="UP000218160"/>
    </source>
</evidence>
<keyword evidence="3" id="KW-1185">Reference proteome</keyword>
<dbReference type="KEGG" id="elux:BTN50_1340"/>
<dbReference type="AlphaFoldDB" id="A0A291B9Z2"/>
<dbReference type="Proteomes" id="UP000218160">
    <property type="component" value="Chromosome 1"/>
</dbReference>
<dbReference type="PANTHER" id="PTHR34631">
    <property type="match status" value="1"/>
</dbReference>
<dbReference type="EMBL" id="CP020660">
    <property type="protein sequence ID" value="ATF09820.1"/>
    <property type="molecule type" value="Genomic_DNA"/>
</dbReference>
<name>A0A291B9Z2_9GAMM</name>
<protein>
    <submittedName>
        <fullName evidence="2">Mobile element protein</fullName>
    </submittedName>
</protein>
<dbReference type="Pfam" id="PF13737">
    <property type="entry name" value="DDE_Tnp_1_5"/>
    <property type="match status" value="1"/>
</dbReference>
<dbReference type="PANTHER" id="PTHR34631:SF3">
    <property type="entry name" value="ISSOD12 TRANSPOSASE TNPA_ISSOD12"/>
    <property type="match status" value="1"/>
</dbReference>
<evidence type="ECO:0000259" key="1">
    <source>
        <dbReference type="Pfam" id="PF13737"/>
    </source>
</evidence>
<dbReference type="InterPro" id="IPR053172">
    <property type="entry name" value="Tn903_transposase"/>
</dbReference>
<sequence length="60" mass="6654">MPCRGLKGFINSVFKRVPLSLLYPHYSCISKRVKTVNITFNMQTKGAIQHVSLDSKGAGD</sequence>
<gene>
    <name evidence="2" type="ORF">BTN50_1340</name>
</gene>
<feature type="domain" description="Transposase DDE" evidence="1">
    <location>
        <begin position="1"/>
        <end position="57"/>
    </location>
</feature>
<dbReference type="InterPro" id="IPR025668">
    <property type="entry name" value="Tnp_DDE_dom"/>
</dbReference>
<organism evidence="2 3">
    <name type="scientific">Candidatus Enterovibrio altilux</name>
    <dbReference type="NCBI Taxonomy" id="1927128"/>
    <lineage>
        <taxon>Bacteria</taxon>
        <taxon>Pseudomonadati</taxon>
        <taxon>Pseudomonadota</taxon>
        <taxon>Gammaproteobacteria</taxon>
        <taxon>Vibrionales</taxon>
        <taxon>Vibrionaceae</taxon>
        <taxon>Enterovibrio</taxon>
    </lineage>
</organism>
<accession>A0A291B9Z2</accession>
<proteinExistence type="predicted"/>
<reference evidence="3" key="1">
    <citation type="submission" date="2017-04" db="EMBL/GenBank/DDBJ databases">
        <title>Genome evolution of the luminous symbionts of deep sea anglerfish.</title>
        <authorList>
            <person name="Hendry T.A."/>
        </authorList>
    </citation>
    <scope>NUCLEOTIDE SEQUENCE [LARGE SCALE GENOMIC DNA]</scope>
</reference>